<feature type="compositionally biased region" description="Acidic residues" evidence="1">
    <location>
        <begin position="379"/>
        <end position="393"/>
    </location>
</feature>
<dbReference type="GO" id="GO:0042790">
    <property type="term" value="P:nucleolar large rRNA transcription by RNA polymerase I"/>
    <property type="evidence" value="ECO:0007669"/>
    <property type="project" value="InterPro"/>
</dbReference>
<feature type="region of interest" description="Disordered" evidence="1">
    <location>
        <begin position="219"/>
        <end position="245"/>
    </location>
</feature>
<reference evidence="2 3" key="1">
    <citation type="submission" date="2019-03" db="EMBL/GenBank/DDBJ databases">
        <title>Draft genome sequence of Xylaria hypoxylon DSM 108379, a ubiquitous saprotrophic-parasitic fungi on hardwood.</title>
        <authorList>
            <person name="Buettner E."/>
            <person name="Leonhardt S."/>
            <person name="Gebauer A.M."/>
            <person name="Liers C."/>
            <person name="Hofrichter M."/>
            <person name="Kellner H."/>
        </authorList>
    </citation>
    <scope>NUCLEOTIDE SEQUENCE [LARGE SCALE GENOMIC DNA]</scope>
    <source>
        <strain evidence="2 3">DSM 108379</strain>
    </source>
</reference>
<feature type="region of interest" description="Disordered" evidence="1">
    <location>
        <begin position="451"/>
        <end position="517"/>
    </location>
</feature>
<dbReference type="PANTHER" id="PTHR28079">
    <property type="entry name" value="RNA POLYMERASE I-SPECIFIC TRANSCRIPTION INITIATION FACTOR RRN5"/>
    <property type="match status" value="1"/>
</dbReference>
<comment type="caution">
    <text evidence="2">The sequence shown here is derived from an EMBL/GenBank/DDBJ whole genome shotgun (WGS) entry which is preliminary data.</text>
</comment>
<proteinExistence type="predicted"/>
<name>A0A4Z0YU65_9PEZI</name>
<dbReference type="OrthoDB" id="2240312at2759"/>
<evidence type="ECO:0000313" key="2">
    <source>
        <dbReference type="EMBL" id="TGJ81016.1"/>
    </source>
</evidence>
<keyword evidence="3" id="KW-1185">Reference proteome</keyword>
<accession>A0A4Z0YU65</accession>
<feature type="compositionally biased region" description="Acidic residues" evidence="1">
    <location>
        <begin position="492"/>
        <end position="505"/>
    </location>
</feature>
<feature type="compositionally biased region" description="Basic and acidic residues" evidence="1">
    <location>
        <begin position="475"/>
        <end position="491"/>
    </location>
</feature>
<feature type="compositionally biased region" description="Acidic residues" evidence="1">
    <location>
        <begin position="419"/>
        <end position="432"/>
    </location>
</feature>
<dbReference type="GO" id="GO:0001181">
    <property type="term" value="F:RNA polymerase I general transcription initiation factor activity"/>
    <property type="evidence" value="ECO:0007669"/>
    <property type="project" value="TreeGrafter"/>
</dbReference>
<evidence type="ECO:0008006" key="4">
    <source>
        <dbReference type="Google" id="ProtNLM"/>
    </source>
</evidence>
<dbReference type="InterPro" id="IPR039601">
    <property type="entry name" value="Rrn5"/>
</dbReference>
<evidence type="ECO:0000313" key="3">
    <source>
        <dbReference type="Proteomes" id="UP000297716"/>
    </source>
</evidence>
<sequence>MDTGRQSSSELEVTRSPIHSAPSVSPTRGSTRGRRKRRAGGFIARTGPPPFKRVKSDFNSAYVNLLNQDIQDASSGLIHSEERPELEHTQIGAVVWSAAEKKVFFAALSRIGKDDVVGISARIGTKSELEVRQYLVFLDAAKRRPHGDEGKRASLRPVDIPAAVEIGAECTAMLEVAADGLSLRQEDYEEEVEKERWGSRWLITAPLAQILENSLQSQIEDKQLRDEEEDREEEPLLKEDEEQDERNRSLEELPFLQLFPIPNWLQLSDCIFMNSTVSDGNWHAVSEEYEPPAIQATALADFYGLVFSVTRRLLLATMYMAESRVRTRSLNDMQRRRRTRIRVEDVAAAVASLGMKQNSREFWARCARRLQLDIVDDKTGEDDLTDQENEDTDTERSEDMDIDGQQNTVESRSGSIEDTAQEAEESEEEGDYEIMSYNEVETALGYPAVVNTCRRPSSPESHASTTPERISSASEDERNKGEHEEEHGAERMEEENDEYERDIEMENPSHGLDDSLNPDAIKRDIEEAMIFLAPIGHTGMDVVPTRQAMKSQIRAEHRLERDAERLDLKASTDAETKLWAVLRGDSDSKTKGHKSRSRQD</sequence>
<dbReference type="AlphaFoldDB" id="A0A4Z0YU65"/>
<feature type="compositionally biased region" description="Acidic residues" evidence="1">
    <location>
        <begin position="226"/>
        <end position="244"/>
    </location>
</feature>
<dbReference type="GO" id="GO:0006361">
    <property type="term" value="P:transcription initiation at RNA polymerase I promoter"/>
    <property type="evidence" value="ECO:0007669"/>
    <property type="project" value="TreeGrafter"/>
</dbReference>
<evidence type="ECO:0000256" key="1">
    <source>
        <dbReference type="SAM" id="MobiDB-lite"/>
    </source>
</evidence>
<dbReference type="STRING" id="37992.A0A4Z0YU65"/>
<protein>
    <recommendedName>
        <fullName evidence="4">Myb-like domain-containing protein</fullName>
    </recommendedName>
</protein>
<dbReference type="GO" id="GO:0000182">
    <property type="term" value="F:rDNA binding"/>
    <property type="evidence" value="ECO:0007669"/>
    <property type="project" value="TreeGrafter"/>
</dbReference>
<dbReference type="Gene3D" id="1.10.10.60">
    <property type="entry name" value="Homeodomain-like"/>
    <property type="match status" value="1"/>
</dbReference>
<dbReference type="EMBL" id="SKBN01000190">
    <property type="protein sequence ID" value="TGJ81016.1"/>
    <property type="molecule type" value="Genomic_DNA"/>
</dbReference>
<gene>
    <name evidence="2" type="ORF">E0Z10_g7765</name>
</gene>
<organism evidence="2 3">
    <name type="scientific">Xylaria hypoxylon</name>
    <dbReference type="NCBI Taxonomy" id="37992"/>
    <lineage>
        <taxon>Eukaryota</taxon>
        <taxon>Fungi</taxon>
        <taxon>Dikarya</taxon>
        <taxon>Ascomycota</taxon>
        <taxon>Pezizomycotina</taxon>
        <taxon>Sordariomycetes</taxon>
        <taxon>Xylariomycetidae</taxon>
        <taxon>Xylariales</taxon>
        <taxon>Xylariaceae</taxon>
        <taxon>Xylaria</taxon>
    </lineage>
</organism>
<feature type="compositionally biased region" description="Polar residues" evidence="1">
    <location>
        <begin position="1"/>
        <end position="11"/>
    </location>
</feature>
<feature type="compositionally biased region" description="Polar residues" evidence="1">
    <location>
        <begin position="404"/>
        <end position="416"/>
    </location>
</feature>
<feature type="region of interest" description="Disordered" evidence="1">
    <location>
        <begin position="1"/>
        <end position="46"/>
    </location>
</feature>
<feature type="compositionally biased region" description="Polar residues" evidence="1">
    <location>
        <begin position="454"/>
        <end position="473"/>
    </location>
</feature>
<feature type="region of interest" description="Disordered" evidence="1">
    <location>
        <begin position="379"/>
        <end position="432"/>
    </location>
</feature>
<dbReference type="GO" id="GO:0000500">
    <property type="term" value="C:RNA polymerase I upstream activating factor complex"/>
    <property type="evidence" value="ECO:0007669"/>
    <property type="project" value="InterPro"/>
</dbReference>
<dbReference type="PANTHER" id="PTHR28079:SF1">
    <property type="entry name" value="RNA POLYMERASE I-SPECIFIC TRANSCRIPTION INITIATION FACTOR RRN5"/>
    <property type="match status" value="1"/>
</dbReference>
<dbReference type="Proteomes" id="UP000297716">
    <property type="component" value="Unassembled WGS sequence"/>
</dbReference>